<keyword evidence="3" id="KW-1185">Reference proteome</keyword>
<dbReference type="InterPro" id="IPR002734">
    <property type="entry name" value="RibDG_C"/>
</dbReference>
<dbReference type="RefSeq" id="WP_280763097.1">
    <property type="nucleotide sequence ID" value="NZ_JARXVC010000016.1"/>
</dbReference>
<organism evidence="2 3">
    <name type="scientific">Prescottella agglutinans</name>
    <dbReference type="NCBI Taxonomy" id="1644129"/>
    <lineage>
        <taxon>Bacteria</taxon>
        <taxon>Bacillati</taxon>
        <taxon>Actinomycetota</taxon>
        <taxon>Actinomycetes</taxon>
        <taxon>Mycobacteriales</taxon>
        <taxon>Nocardiaceae</taxon>
        <taxon>Prescottella</taxon>
    </lineage>
</organism>
<dbReference type="SUPFAM" id="SSF53597">
    <property type="entry name" value="Dihydrofolate reductase-like"/>
    <property type="match status" value="1"/>
</dbReference>
<sequence length="200" mass="21379">MGGAGRLVVAMQVSADGCVDSEVPGADWQLWNWGPQWPWSADLRASFNGLLAGASGILLSRPMADEGYLGHWERMAALHPGDTDWEFSRTIGALPKFVVSRAGRPERQWPRTEVLNGELAETVARAKELAGGALLCFGGAGLVSALLREGLAEELRLFVNPGFAGAGASVFGPWLVEHRYRSGGAAVHDCGIVESHWSRG</sequence>
<reference evidence="2 3" key="1">
    <citation type="submission" date="2023-04" db="EMBL/GenBank/DDBJ databases">
        <title>Forest soil microbial communities from Buena Vista Peninsula, Colon Province, Panama.</title>
        <authorList>
            <person name="Bouskill N."/>
        </authorList>
    </citation>
    <scope>NUCLEOTIDE SEQUENCE [LARGE SCALE GENOMIC DNA]</scope>
    <source>
        <strain evidence="2 3">CFH S0262</strain>
    </source>
</reference>
<gene>
    <name evidence="2" type="ORF">M2280_005094</name>
</gene>
<dbReference type="InterPro" id="IPR024072">
    <property type="entry name" value="DHFR-like_dom_sf"/>
</dbReference>
<dbReference type="Pfam" id="PF01872">
    <property type="entry name" value="RibD_C"/>
    <property type="match status" value="1"/>
</dbReference>
<dbReference type="Proteomes" id="UP001160334">
    <property type="component" value="Unassembled WGS sequence"/>
</dbReference>
<protein>
    <submittedName>
        <fullName evidence="2">Dihydrofolate reductase</fullName>
    </submittedName>
</protein>
<accession>A0ABT6MHN6</accession>
<dbReference type="Gene3D" id="3.40.430.10">
    <property type="entry name" value="Dihydrofolate Reductase, subunit A"/>
    <property type="match status" value="1"/>
</dbReference>
<evidence type="ECO:0000259" key="1">
    <source>
        <dbReference type="Pfam" id="PF01872"/>
    </source>
</evidence>
<evidence type="ECO:0000313" key="2">
    <source>
        <dbReference type="EMBL" id="MDH6283843.1"/>
    </source>
</evidence>
<proteinExistence type="predicted"/>
<name>A0ABT6MHN6_9NOCA</name>
<feature type="domain" description="Bacterial bifunctional deaminase-reductase C-terminal" evidence="1">
    <location>
        <begin position="8"/>
        <end position="174"/>
    </location>
</feature>
<dbReference type="EMBL" id="JARXVC010000016">
    <property type="protein sequence ID" value="MDH6283843.1"/>
    <property type="molecule type" value="Genomic_DNA"/>
</dbReference>
<comment type="caution">
    <text evidence="2">The sequence shown here is derived from an EMBL/GenBank/DDBJ whole genome shotgun (WGS) entry which is preliminary data.</text>
</comment>
<evidence type="ECO:0000313" key="3">
    <source>
        <dbReference type="Proteomes" id="UP001160334"/>
    </source>
</evidence>